<dbReference type="PANTHER" id="PTHR46796:SF13">
    <property type="entry name" value="HTH-TYPE TRANSCRIPTIONAL ACTIVATOR RHAS"/>
    <property type="match status" value="1"/>
</dbReference>
<dbReference type="SUPFAM" id="SSF51215">
    <property type="entry name" value="Regulatory protein AraC"/>
    <property type="match status" value="1"/>
</dbReference>
<feature type="domain" description="HTH araC/xylS-type" evidence="5">
    <location>
        <begin position="197"/>
        <end position="295"/>
    </location>
</feature>
<gene>
    <name evidence="6" type="ORF">JIN87_01980</name>
</gene>
<dbReference type="Proteomes" id="UP000617628">
    <property type="component" value="Unassembled WGS sequence"/>
</dbReference>
<dbReference type="PANTHER" id="PTHR46796">
    <property type="entry name" value="HTH-TYPE TRANSCRIPTIONAL ACTIVATOR RHAS-RELATED"/>
    <property type="match status" value="1"/>
</dbReference>
<dbReference type="Pfam" id="PF12833">
    <property type="entry name" value="HTH_18"/>
    <property type="match status" value="1"/>
</dbReference>
<dbReference type="InterPro" id="IPR037923">
    <property type="entry name" value="HTH-like"/>
</dbReference>
<protein>
    <submittedName>
        <fullName evidence="6">AraC family transcriptional regulator</fullName>
    </submittedName>
</protein>
<name>A0A934VPK2_9BACT</name>
<dbReference type="Pfam" id="PF02311">
    <property type="entry name" value="AraC_binding"/>
    <property type="match status" value="1"/>
</dbReference>
<dbReference type="InterPro" id="IPR014710">
    <property type="entry name" value="RmlC-like_jellyroll"/>
</dbReference>
<dbReference type="InterPro" id="IPR009057">
    <property type="entry name" value="Homeodomain-like_sf"/>
</dbReference>
<dbReference type="RefSeq" id="WP_200353832.1">
    <property type="nucleotide sequence ID" value="NZ_JAENIL010000003.1"/>
</dbReference>
<dbReference type="EMBL" id="JAENIL010000003">
    <property type="protein sequence ID" value="MBK1875614.1"/>
    <property type="molecule type" value="Genomic_DNA"/>
</dbReference>
<evidence type="ECO:0000256" key="3">
    <source>
        <dbReference type="ARBA" id="ARBA00023125"/>
    </source>
</evidence>
<reference evidence="6" key="1">
    <citation type="submission" date="2021-01" db="EMBL/GenBank/DDBJ databases">
        <title>Modified the classification status of verrucomicrobia.</title>
        <authorList>
            <person name="Feng X."/>
        </authorList>
    </citation>
    <scope>NUCLEOTIDE SEQUENCE</scope>
    <source>
        <strain evidence="6">KCTC 13126</strain>
    </source>
</reference>
<evidence type="ECO:0000313" key="6">
    <source>
        <dbReference type="EMBL" id="MBK1875614.1"/>
    </source>
</evidence>
<sequence length="295" mass="33614">MLENLKIGPEYEGFLFLAESARNPPVLKPHRHVELELNIVVSGAVTYVVKGQRYRFPKRSLIWFFPSQEHQLVDRTQDARYYVAVFKPEMIRKVCVSDRYAGLLKDRPEVDGVLHAELEPGVYSALESSLPEFLKDGLDADLLNQEAGFGLSEDFSFEHGDPDFLNAGLRILLLRCWRIQLERGVSGKQVKLHEAVRKALDLLESGECSDDLDMLAEICGVSSAYLSRRFRKEVGVTLSRYRNSIKLGRFWSVYRESKGITVLEAAFEAGFGSYAQFYRVFVSAYGQSPREVFRV</sequence>
<organism evidence="6 7">
    <name type="scientific">Pelagicoccus mobilis</name>
    <dbReference type="NCBI Taxonomy" id="415221"/>
    <lineage>
        <taxon>Bacteria</taxon>
        <taxon>Pseudomonadati</taxon>
        <taxon>Verrucomicrobiota</taxon>
        <taxon>Opitutia</taxon>
        <taxon>Puniceicoccales</taxon>
        <taxon>Pelagicoccaceae</taxon>
        <taxon>Pelagicoccus</taxon>
    </lineage>
</organism>
<evidence type="ECO:0000259" key="5">
    <source>
        <dbReference type="PROSITE" id="PS01124"/>
    </source>
</evidence>
<dbReference type="InterPro" id="IPR003313">
    <property type="entry name" value="AraC-bd"/>
</dbReference>
<dbReference type="Gene3D" id="2.60.120.10">
    <property type="entry name" value="Jelly Rolls"/>
    <property type="match status" value="1"/>
</dbReference>
<keyword evidence="4" id="KW-0804">Transcription</keyword>
<keyword evidence="3" id="KW-0238">DNA-binding</keyword>
<keyword evidence="1" id="KW-0963">Cytoplasm</keyword>
<dbReference type="InterPro" id="IPR018060">
    <property type="entry name" value="HTH_AraC"/>
</dbReference>
<dbReference type="Gene3D" id="1.10.10.60">
    <property type="entry name" value="Homeodomain-like"/>
    <property type="match status" value="2"/>
</dbReference>
<dbReference type="SUPFAM" id="SSF46689">
    <property type="entry name" value="Homeodomain-like"/>
    <property type="match status" value="2"/>
</dbReference>
<evidence type="ECO:0000313" key="7">
    <source>
        <dbReference type="Proteomes" id="UP000617628"/>
    </source>
</evidence>
<evidence type="ECO:0000256" key="4">
    <source>
        <dbReference type="ARBA" id="ARBA00023163"/>
    </source>
</evidence>
<evidence type="ECO:0000256" key="1">
    <source>
        <dbReference type="ARBA" id="ARBA00022490"/>
    </source>
</evidence>
<dbReference type="AlphaFoldDB" id="A0A934VPK2"/>
<accession>A0A934VPK2</accession>
<dbReference type="SMART" id="SM00342">
    <property type="entry name" value="HTH_ARAC"/>
    <property type="match status" value="1"/>
</dbReference>
<dbReference type="GO" id="GO:0043565">
    <property type="term" value="F:sequence-specific DNA binding"/>
    <property type="evidence" value="ECO:0007669"/>
    <property type="project" value="InterPro"/>
</dbReference>
<dbReference type="GO" id="GO:0003700">
    <property type="term" value="F:DNA-binding transcription factor activity"/>
    <property type="evidence" value="ECO:0007669"/>
    <property type="project" value="InterPro"/>
</dbReference>
<comment type="caution">
    <text evidence="6">The sequence shown here is derived from an EMBL/GenBank/DDBJ whole genome shotgun (WGS) entry which is preliminary data.</text>
</comment>
<keyword evidence="7" id="KW-1185">Reference proteome</keyword>
<dbReference type="PROSITE" id="PS01124">
    <property type="entry name" value="HTH_ARAC_FAMILY_2"/>
    <property type="match status" value="1"/>
</dbReference>
<keyword evidence="2" id="KW-0805">Transcription regulation</keyword>
<dbReference type="InterPro" id="IPR050204">
    <property type="entry name" value="AraC_XylS_family_regulators"/>
</dbReference>
<proteinExistence type="predicted"/>
<evidence type="ECO:0000256" key="2">
    <source>
        <dbReference type="ARBA" id="ARBA00023015"/>
    </source>
</evidence>